<dbReference type="EMBL" id="JARSFG010000007">
    <property type="protein sequence ID" value="MEC1177819.1"/>
    <property type="molecule type" value="Genomic_DNA"/>
</dbReference>
<name>A0AAW9NR50_9BACL</name>
<dbReference type="Proteomes" id="UP001344888">
    <property type="component" value="Unassembled WGS sequence"/>
</dbReference>
<evidence type="ECO:0000313" key="1">
    <source>
        <dbReference type="EMBL" id="MEC1177819.1"/>
    </source>
</evidence>
<organism evidence="1 2">
    <name type="scientific">Metasolibacillus meyeri</name>
    <dbReference type="NCBI Taxonomy" id="1071052"/>
    <lineage>
        <taxon>Bacteria</taxon>
        <taxon>Bacillati</taxon>
        <taxon>Bacillota</taxon>
        <taxon>Bacilli</taxon>
        <taxon>Bacillales</taxon>
        <taxon>Caryophanaceae</taxon>
        <taxon>Metasolibacillus</taxon>
    </lineage>
</organism>
<sequence>MKIKPTIDIVASWIKSYVPQKDLFFLSADDLERKLDLSSVLVMPKDEFFEHSVYQQPDYVNSYEYWNIKNAQYVIVAESTWIEQLDAEERRFILAAQQKHERGLVAPASFIQNIAQIPSDYIQNEHVILQSHMWEQLDWACKEQLLITMVYEWWDNGECEEAPNALPVFLKPYANKFCAQQGANCLAAVLYGISEGKQPWFIGEWVHQKTFIEKLRQYKYRLTDVDDLRSGDVAIWNDENGVIQHAAYYIGQNLFFNKHGQTIFNPWKLLTKETLYKEWANLKVAVYRQGED</sequence>
<evidence type="ECO:0000313" key="2">
    <source>
        <dbReference type="Proteomes" id="UP001344888"/>
    </source>
</evidence>
<dbReference type="RefSeq" id="WP_326122295.1">
    <property type="nucleotide sequence ID" value="NZ_JARSFG010000007.1"/>
</dbReference>
<proteinExistence type="predicted"/>
<keyword evidence="2" id="KW-1185">Reference proteome</keyword>
<gene>
    <name evidence="1" type="ORF">P9B03_04930</name>
</gene>
<comment type="caution">
    <text evidence="1">The sequence shown here is derived from an EMBL/GenBank/DDBJ whole genome shotgun (WGS) entry which is preliminary data.</text>
</comment>
<dbReference type="AlphaFoldDB" id="A0AAW9NR50"/>
<evidence type="ECO:0008006" key="3">
    <source>
        <dbReference type="Google" id="ProtNLM"/>
    </source>
</evidence>
<accession>A0AAW9NR50</accession>
<protein>
    <recommendedName>
        <fullName evidence="3">NlpC/P60 domain-containing protein</fullName>
    </recommendedName>
</protein>
<reference evidence="1 2" key="1">
    <citation type="submission" date="2023-03" db="EMBL/GenBank/DDBJ databases">
        <title>Bacillus Genome Sequencing.</title>
        <authorList>
            <person name="Dunlap C."/>
        </authorList>
    </citation>
    <scope>NUCLEOTIDE SEQUENCE [LARGE SCALE GENOMIC DNA]</scope>
    <source>
        <strain evidence="1 2">B-59205</strain>
    </source>
</reference>